<proteinExistence type="evidence at transcript level"/>
<keyword evidence="11" id="KW-1185">Reference proteome</keyword>
<dbReference type="EMBL" id="JW865648">
    <property type="protein sequence ID" value="AFO98165.1"/>
    <property type="molecule type" value="mRNA"/>
</dbReference>
<dbReference type="PANTHER" id="PTHR12276:SF50">
    <property type="entry name" value="EPSIN-2"/>
    <property type="match status" value="1"/>
</dbReference>
<evidence type="ECO:0000256" key="6">
    <source>
        <dbReference type="ARBA" id="ARBA00023121"/>
    </source>
</evidence>
<dbReference type="Proteomes" id="UP000314986">
    <property type="component" value="Unassembled WGS sequence"/>
</dbReference>
<reference evidence="11" key="1">
    <citation type="journal article" date="2006" name="Science">
        <title>Ancient noncoding elements conserved in the human genome.</title>
        <authorList>
            <person name="Venkatesh B."/>
            <person name="Kirkness E.F."/>
            <person name="Loh Y.H."/>
            <person name="Halpern A.L."/>
            <person name="Lee A.P."/>
            <person name="Johnson J."/>
            <person name="Dandona N."/>
            <person name="Viswanathan L.D."/>
            <person name="Tay A."/>
            <person name="Venter J.C."/>
            <person name="Strausberg R.L."/>
            <person name="Brenner S."/>
        </authorList>
    </citation>
    <scope>NUCLEOTIDE SEQUENCE [LARGE SCALE GENOMIC DNA]</scope>
</reference>
<feature type="region of interest" description="Disordered" evidence="7">
    <location>
        <begin position="313"/>
        <end position="417"/>
    </location>
</feature>
<evidence type="ECO:0000259" key="8">
    <source>
        <dbReference type="PROSITE" id="PS50942"/>
    </source>
</evidence>
<comment type="subcellular location">
    <subcellularLocation>
        <location evidence="1">Cytoplasm</location>
    </subcellularLocation>
</comment>
<evidence type="ECO:0000256" key="3">
    <source>
        <dbReference type="ARBA" id="ARBA00022490"/>
    </source>
</evidence>
<feature type="compositionally biased region" description="Low complexity" evidence="7">
    <location>
        <begin position="187"/>
        <end position="200"/>
    </location>
</feature>
<dbReference type="RefSeq" id="XP_007886974.1">
    <property type="nucleotide sequence ID" value="XM_007888783.2"/>
</dbReference>
<comment type="similarity">
    <text evidence="2">Belongs to the epsin family.</text>
</comment>
<dbReference type="PROSITE" id="PS50330">
    <property type="entry name" value="UIM"/>
    <property type="match status" value="2"/>
</dbReference>
<dbReference type="GO" id="GO:0005886">
    <property type="term" value="C:plasma membrane"/>
    <property type="evidence" value="ECO:0007669"/>
    <property type="project" value="TreeGrafter"/>
</dbReference>
<evidence type="ECO:0000256" key="2">
    <source>
        <dbReference type="ARBA" id="ARBA00010130"/>
    </source>
</evidence>
<feature type="compositionally biased region" description="Basic and acidic residues" evidence="7">
    <location>
        <begin position="256"/>
        <end position="269"/>
    </location>
</feature>
<dbReference type="GO" id="GO:0030276">
    <property type="term" value="F:clathrin binding"/>
    <property type="evidence" value="ECO:0007669"/>
    <property type="project" value="TreeGrafter"/>
</dbReference>
<dbReference type="GO" id="GO:0005543">
    <property type="term" value="F:phospholipid binding"/>
    <property type="evidence" value="ECO:0007669"/>
    <property type="project" value="TreeGrafter"/>
</dbReference>
<dbReference type="Ensembl" id="ENSCMIT00000000856.1">
    <property type="protein sequence ID" value="ENSCMIP00000000807.1"/>
    <property type="gene ID" value="ENSCMIG00000000559.1"/>
</dbReference>
<dbReference type="PROSITE" id="PS50942">
    <property type="entry name" value="ENTH"/>
    <property type="match status" value="1"/>
</dbReference>
<feature type="region of interest" description="Disordered" evidence="7">
    <location>
        <begin position="149"/>
        <end position="220"/>
    </location>
</feature>
<evidence type="ECO:0000256" key="4">
    <source>
        <dbReference type="ARBA" id="ARBA00022553"/>
    </source>
</evidence>
<name>V9KJM3_CALMI</name>
<dbReference type="CDD" id="cd16990">
    <property type="entry name" value="ENTH_Epsin"/>
    <property type="match status" value="1"/>
</dbReference>
<evidence type="ECO:0000256" key="7">
    <source>
        <dbReference type="SAM" id="MobiDB-lite"/>
    </source>
</evidence>
<keyword evidence="6" id="KW-0446">Lipid-binding</keyword>
<feature type="region of interest" description="Disordered" evidence="7">
    <location>
        <begin position="226"/>
        <end position="245"/>
    </location>
</feature>
<dbReference type="GO" id="GO:0006897">
    <property type="term" value="P:endocytosis"/>
    <property type="evidence" value="ECO:0007669"/>
    <property type="project" value="TreeGrafter"/>
</dbReference>
<dbReference type="AlphaFoldDB" id="V9KJM3"/>
<organism evidence="9">
    <name type="scientific">Callorhinchus milii</name>
    <name type="common">Ghost shark</name>
    <dbReference type="NCBI Taxonomy" id="7868"/>
    <lineage>
        <taxon>Eukaryota</taxon>
        <taxon>Metazoa</taxon>
        <taxon>Chordata</taxon>
        <taxon>Craniata</taxon>
        <taxon>Vertebrata</taxon>
        <taxon>Chondrichthyes</taxon>
        <taxon>Holocephali</taxon>
        <taxon>Chimaeriformes</taxon>
        <taxon>Callorhinchidae</taxon>
        <taxon>Callorhinchus</taxon>
    </lineage>
</organism>
<evidence type="ECO:0000313" key="9">
    <source>
        <dbReference type="EMBL" id="AFO98165.1"/>
    </source>
</evidence>
<dbReference type="SMART" id="SM00726">
    <property type="entry name" value="UIM"/>
    <property type="match status" value="3"/>
</dbReference>
<reference evidence="11" key="2">
    <citation type="journal article" date="2007" name="PLoS Biol.">
        <title>Survey sequencing and comparative analysis of the elephant shark (Callorhinchus milii) genome.</title>
        <authorList>
            <person name="Venkatesh B."/>
            <person name="Kirkness E.F."/>
            <person name="Loh Y.H."/>
            <person name="Halpern A.L."/>
            <person name="Lee A.P."/>
            <person name="Johnson J."/>
            <person name="Dandona N."/>
            <person name="Viswanathan L.D."/>
            <person name="Tay A."/>
            <person name="Venter J.C."/>
            <person name="Strausberg R.L."/>
            <person name="Brenner S."/>
        </authorList>
    </citation>
    <scope>NUCLEOTIDE SEQUENCE [LARGE SCALE GENOMIC DNA]</scope>
</reference>
<dbReference type="InterPro" id="IPR003903">
    <property type="entry name" value="UIM_dom"/>
</dbReference>
<dbReference type="GeneID" id="103175650"/>
<dbReference type="SUPFAM" id="SSF48464">
    <property type="entry name" value="ENTH/VHS domain"/>
    <property type="match status" value="1"/>
</dbReference>
<dbReference type="InterPro" id="IPR008942">
    <property type="entry name" value="ENTH_VHS"/>
</dbReference>
<dbReference type="SMART" id="SM00273">
    <property type="entry name" value="ENTH"/>
    <property type="match status" value="1"/>
</dbReference>
<dbReference type="OrthoDB" id="4033880at2759"/>
<feature type="compositionally biased region" description="Polar residues" evidence="7">
    <location>
        <begin position="156"/>
        <end position="173"/>
    </location>
</feature>
<accession>V9KJM3</accession>
<dbReference type="GeneTree" id="ENSGT00940000158217"/>
<evidence type="ECO:0000256" key="5">
    <source>
        <dbReference type="ARBA" id="ARBA00022737"/>
    </source>
</evidence>
<dbReference type="KEGG" id="cmk:103175650"/>
<feature type="domain" description="ENTH" evidence="8">
    <location>
        <begin position="12"/>
        <end position="144"/>
    </location>
</feature>
<keyword evidence="3" id="KW-0963">Cytoplasm</keyword>
<dbReference type="InterPro" id="IPR013809">
    <property type="entry name" value="ENTH"/>
</dbReference>
<evidence type="ECO:0000313" key="11">
    <source>
        <dbReference type="Proteomes" id="UP000314986"/>
    </source>
</evidence>
<sequence>MTTSAIRRQVKNLVHNYSEAEIKVREATSNDPWGPPSSLMSDIADLTFNVVAFSEIMGMVWKRLNDHGKNWRHVYKALTLLDYLIKTGSEKVSQQCRENIYTVQTLKDFQYIDRDGKDQGINVREKAKQLVSLLKDEERLRQDRAHALKTKERMSQAATGLGSHQHSHPSLASYTHPEDHRKSACASPISYQDSSSSSPRFDPDLEQARPTTSGEEELQLQLALAMSREEAERGLQRSPTDSEEEIQLQIALSLSKEQHEKEQRERSSLVDDDEDEDDTLRRALEESRRESEMSQGKNESSLMDLVDIFGAPVTGPEGHADPWGAELNGVSAPGHPWGDKHATSPTSGTSPDPWDSLGTEMPAPAVADSWMSADSQAASSQPWDPDPWAGPPDPSQSPLDPWASLPTPTSGSQPAGKLDLLSEVAPSSKQNGTSSPDIFDMTGMGNCLQDSAKTNGTRRTPELFLDPNAASLVNLDSLLSIPPQSVKSKNPFHVTGAASAPSAINPFQVSDRNKLTLNQMQISSGLGQDSLTQSGTVGLASGSMPFMSSPPMALNSSMPVSLTLPPTFSGLAQLGGMAPNMGTTVNMTSSLPQPLMPVTQPAHVPQASGQLNPFL</sequence>
<dbReference type="Pfam" id="PF01417">
    <property type="entry name" value="ENTH"/>
    <property type="match status" value="1"/>
</dbReference>
<feature type="compositionally biased region" description="Polar residues" evidence="7">
    <location>
        <begin position="372"/>
        <end position="381"/>
    </location>
</feature>
<reference evidence="9 11" key="3">
    <citation type="journal article" date="2014" name="Nature">
        <title>Elephant shark genome provides unique insights into gnathostome evolution.</title>
        <authorList>
            <consortium name="International Elephant Shark Genome Sequencing Consortium"/>
            <person name="Venkatesh B."/>
            <person name="Lee A.P."/>
            <person name="Ravi V."/>
            <person name="Maurya A.K."/>
            <person name="Lian M.M."/>
            <person name="Swann J.B."/>
            <person name="Ohta Y."/>
            <person name="Flajnik M.F."/>
            <person name="Sutoh Y."/>
            <person name="Kasahara M."/>
            <person name="Hoon S."/>
            <person name="Gangu V."/>
            <person name="Roy S.W."/>
            <person name="Irimia M."/>
            <person name="Korzh V."/>
            <person name="Kondrychyn I."/>
            <person name="Lim Z.W."/>
            <person name="Tay B.H."/>
            <person name="Tohari S."/>
            <person name="Kong K.W."/>
            <person name="Ho S."/>
            <person name="Lorente-Galdos B."/>
            <person name="Quilez J."/>
            <person name="Marques-Bonet T."/>
            <person name="Raney B.J."/>
            <person name="Ingham P.W."/>
            <person name="Tay A."/>
            <person name="Hillier L.W."/>
            <person name="Minx P."/>
            <person name="Boehm T."/>
            <person name="Wilson R.K."/>
            <person name="Brenner S."/>
            <person name="Warren W.C."/>
        </authorList>
    </citation>
    <scope>NUCLEOTIDE SEQUENCE</scope>
    <source>
        <tissue evidence="9">Gills</tissue>
    </source>
</reference>
<dbReference type="Gene3D" id="1.25.40.90">
    <property type="match status" value="1"/>
</dbReference>
<feature type="region of interest" description="Disordered" evidence="7">
    <location>
        <begin position="252"/>
        <end position="278"/>
    </location>
</feature>
<feature type="compositionally biased region" description="Pro residues" evidence="7">
    <location>
        <begin position="384"/>
        <end position="395"/>
    </location>
</feature>
<reference evidence="10" key="4">
    <citation type="submission" date="2025-05" db="UniProtKB">
        <authorList>
            <consortium name="Ensembl"/>
        </authorList>
    </citation>
    <scope>IDENTIFICATION</scope>
</reference>
<evidence type="ECO:0000313" key="10">
    <source>
        <dbReference type="Ensembl" id="ENSCMIP00000000807.1"/>
    </source>
</evidence>
<keyword evidence="4" id="KW-0597">Phosphoprotein</keyword>
<dbReference type="STRING" id="7868.ENSCMIP00000000807"/>
<gene>
    <name evidence="10" type="primary">LOC103175650</name>
</gene>
<dbReference type="FunFam" id="1.25.40.90:FF:000002">
    <property type="entry name" value="epsin-2 isoform X1"/>
    <property type="match status" value="1"/>
</dbReference>
<dbReference type="GO" id="GO:0005768">
    <property type="term" value="C:endosome"/>
    <property type="evidence" value="ECO:0007669"/>
    <property type="project" value="TreeGrafter"/>
</dbReference>
<keyword evidence="5" id="KW-0677">Repeat</keyword>
<protein>
    <submittedName>
        <fullName evidence="10">Epsin 3</fullName>
    </submittedName>
    <submittedName>
        <fullName evidence="9">Epsin-3-like protein</fullName>
    </submittedName>
</protein>
<dbReference type="GO" id="GO:0030125">
    <property type="term" value="C:clathrin vesicle coat"/>
    <property type="evidence" value="ECO:0007669"/>
    <property type="project" value="TreeGrafter"/>
</dbReference>
<evidence type="ECO:0000256" key="1">
    <source>
        <dbReference type="ARBA" id="ARBA00004496"/>
    </source>
</evidence>
<dbReference type="PANTHER" id="PTHR12276">
    <property type="entry name" value="EPSIN/ENT-RELATED"/>
    <property type="match status" value="1"/>
</dbReference>